<reference evidence="2" key="1">
    <citation type="submission" date="2023-06" db="EMBL/GenBank/DDBJ databases">
        <title>Genomic analysis of the entomopathogenic nematode Steinernema hermaphroditum.</title>
        <authorList>
            <person name="Schwarz E.M."/>
            <person name="Heppert J.K."/>
            <person name="Baniya A."/>
            <person name="Schwartz H.T."/>
            <person name="Tan C.-H."/>
            <person name="Antoshechkin I."/>
            <person name="Sternberg P.W."/>
            <person name="Goodrich-Blair H."/>
            <person name="Dillman A.R."/>
        </authorList>
    </citation>
    <scope>NUCLEOTIDE SEQUENCE</scope>
    <source>
        <strain evidence="2">PS9179</strain>
        <tissue evidence="2">Whole animal</tissue>
    </source>
</reference>
<dbReference type="Proteomes" id="UP001175271">
    <property type="component" value="Unassembled WGS sequence"/>
</dbReference>
<comment type="caution">
    <text evidence="2">The sequence shown here is derived from an EMBL/GenBank/DDBJ whole genome shotgun (WGS) entry which is preliminary data.</text>
</comment>
<evidence type="ECO:0000313" key="3">
    <source>
        <dbReference type="Proteomes" id="UP001175271"/>
    </source>
</evidence>
<dbReference type="EMBL" id="JAUCMV010000004">
    <property type="protein sequence ID" value="KAK0406508.1"/>
    <property type="molecule type" value="Genomic_DNA"/>
</dbReference>
<sequence>MLSLGAVVPPSCQEARHCRPTPLAPPEKPKNRHNSVVRVASCLDGSWFACCAPTTRFACMPVLHSCRPRKLPKKLLNSDVRAAT</sequence>
<keyword evidence="3" id="KW-1185">Reference proteome</keyword>
<feature type="region of interest" description="Disordered" evidence="1">
    <location>
        <begin position="1"/>
        <end position="31"/>
    </location>
</feature>
<accession>A0AA39HII3</accession>
<dbReference type="AlphaFoldDB" id="A0AA39HII3"/>
<organism evidence="2 3">
    <name type="scientific">Steinernema hermaphroditum</name>
    <dbReference type="NCBI Taxonomy" id="289476"/>
    <lineage>
        <taxon>Eukaryota</taxon>
        <taxon>Metazoa</taxon>
        <taxon>Ecdysozoa</taxon>
        <taxon>Nematoda</taxon>
        <taxon>Chromadorea</taxon>
        <taxon>Rhabditida</taxon>
        <taxon>Tylenchina</taxon>
        <taxon>Panagrolaimomorpha</taxon>
        <taxon>Strongyloidoidea</taxon>
        <taxon>Steinernematidae</taxon>
        <taxon>Steinernema</taxon>
    </lineage>
</organism>
<protein>
    <submittedName>
        <fullName evidence="2">Uncharacterized protein</fullName>
    </submittedName>
</protein>
<gene>
    <name evidence="2" type="ORF">QR680_018617</name>
</gene>
<name>A0AA39HII3_9BILA</name>
<evidence type="ECO:0000313" key="2">
    <source>
        <dbReference type="EMBL" id="KAK0406508.1"/>
    </source>
</evidence>
<evidence type="ECO:0000256" key="1">
    <source>
        <dbReference type="SAM" id="MobiDB-lite"/>
    </source>
</evidence>
<proteinExistence type="predicted"/>